<comment type="caution">
    <text evidence="2">The sequence shown here is derived from an EMBL/GenBank/DDBJ whole genome shotgun (WGS) entry which is preliminary data.</text>
</comment>
<dbReference type="EMBL" id="LXQA010139847">
    <property type="protein sequence ID" value="MCI24152.1"/>
    <property type="molecule type" value="Genomic_DNA"/>
</dbReference>
<feature type="compositionally biased region" description="Basic residues" evidence="1">
    <location>
        <begin position="58"/>
        <end position="73"/>
    </location>
</feature>
<sequence>MKCQNSRQAQPDTRWAQLIEEKGENRASFALGAAHLAPGAAAAPRANPSAPGADQQHKTRAARKVHRARRQRQGRICSF</sequence>
<evidence type="ECO:0000313" key="2">
    <source>
        <dbReference type="EMBL" id="MCI24152.1"/>
    </source>
</evidence>
<accession>A0A392QJX0</accession>
<feature type="region of interest" description="Disordered" evidence="1">
    <location>
        <begin position="38"/>
        <end position="79"/>
    </location>
</feature>
<feature type="compositionally biased region" description="Low complexity" evidence="1">
    <location>
        <begin position="38"/>
        <end position="53"/>
    </location>
</feature>
<name>A0A392QJX0_9FABA</name>
<proteinExistence type="predicted"/>
<dbReference type="Proteomes" id="UP000265520">
    <property type="component" value="Unassembled WGS sequence"/>
</dbReference>
<evidence type="ECO:0000313" key="3">
    <source>
        <dbReference type="Proteomes" id="UP000265520"/>
    </source>
</evidence>
<evidence type="ECO:0000256" key="1">
    <source>
        <dbReference type="SAM" id="MobiDB-lite"/>
    </source>
</evidence>
<keyword evidence="3" id="KW-1185">Reference proteome</keyword>
<reference evidence="2 3" key="1">
    <citation type="journal article" date="2018" name="Front. Plant Sci.">
        <title>Red Clover (Trifolium pratense) and Zigzag Clover (T. medium) - A Picture of Genomic Similarities and Differences.</title>
        <authorList>
            <person name="Dluhosova J."/>
            <person name="Istvanek J."/>
            <person name="Nedelnik J."/>
            <person name="Repkova J."/>
        </authorList>
    </citation>
    <scope>NUCLEOTIDE SEQUENCE [LARGE SCALE GENOMIC DNA]</scope>
    <source>
        <strain evidence="3">cv. 10/8</strain>
        <tissue evidence="2">Leaf</tissue>
    </source>
</reference>
<dbReference type="AlphaFoldDB" id="A0A392QJX0"/>
<organism evidence="2 3">
    <name type="scientific">Trifolium medium</name>
    <dbReference type="NCBI Taxonomy" id="97028"/>
    <lineage>
        <taxon>Eukaryota</taxon>
        <taxon>Viridiplantae</taxon>
        <taxon>Streptophyta</taxon>
        <taxon>Embryophyta</taxon>
        <taxon>Tracheophyta</taxon>
        <taxon>Spermatophyta</taxon>
        <taxon>Magnoliopsida</taxon>
        <taxon>eudicotyledons</taxon>
        <taxon>Gunneridae</taxon>
        <taxon>Pentapetalae</taxon>
        <taxon>rosids</taxon>
        <taxon>fabids</taxon>
        <taxon>Fabales</taxon>
        <taxon>Fabaceae</taxon>
        <taxon>Papilionoideae</taxon>
        <taxon>50 kb inversion clade</taxon>
        <taxon>NPAAA clade</taxon>
        <taxon>Hologalegina</taxon>
        <taxon>IRL clade</taxon>
        <taxon>Trifolieae</taxon>
        <taxon>Trifolium</taxon>
    </lineage>
</organism>
<protein>
    <submittedName>
        <fullName evidence="2">Uncharacterized protein</fullName>
    </submittedName>
</protein>